<feature type="transmembrane region" description="Helical" evidence="5">
    <location>
        <begin position="558"/>
        <end position="583"/>
    </location>
</feature>
<evidence type="ECO:0000313" key="7">
    <source>
        <dbReference type="EMBL" id="BBM86270.1"/>
    </source>
</evidence>
<gene>
    <name evidence="7" type="ORF">UABAM_04656</name>
</gene>
<feature type="domain" description="Protein kinase" evidence="6">
    <location>
        <begin position="98"/>
        <end position="370"/>
    </location>
</feature>
<evidence type="ECO:0000259" key="6">
    <source>
        <dbReference type="PROSITE" id="PS50011"/>
    </source>
</evidence>
<evidence type="ECO:0000256" key="1">
    <source>
        <dbReference type="ARBA" id="ARBA00022679"/>
    </source>
</evidence>
<dbReference type="SMART" id="SM00220">
    <property type="entry name" value="S_TKc"/>
    <property type="match status" value="1"/>
</dbReference>
<keyword evidence="5" id="KW-0812">Transmembrane</keyword>
<accession>A0A5S9ISC5</accession>
<dbReference type="Pfam" id="PF00069">
    <property type="entry name" value="Pkinase"/>
    <property type="match status" value="1"/>
</dbReference>
<dbReference type="InterPro" id="IPR000719">
    <property type="entry name" value="Prot_kinase_dom"/>
</dbReference>
<dbReference type="InterPro" id="IPR011009">
    <property type="entry name" value="Kinase-like_dom_sf"/>
</dbReference>
<evidence type="ECO:0000256" key="2">
    <source>
        <dbReference type="ARBA" id="ARBA00022741"/>
    </source>
</evidence>
<reference evidence="7 8" key="1">
    <citation type="submission" date="2019-08" db="EMBL/GenBank/DDBJ databases">
        <title>Complete genome sequence of Candidatus Uab amorphum.</title>
        <authorList>
            <person name="Shiratori T."/>
            <person name="Suzuki S."/>
            <person name="Kakizawa Y."/>
            <person name="Ishida K."/>
        </authorList>
    </citation>
    <scope>NUCLEOTIDE SEQUENCE [LARGE SCALE GENOMIC DNA]</scope>
    <source>
        <strain evidence="7 8">SRT547</strain>
    </source>
</reference>
<keyword evidence="5" id="KW-1133">Transmembrane helix</keyword>
<dbReference type="PANTHER" id="PTHR43289:SF6">
    <property type="entry name" value="SERINE_THREONINE-PROTEIN KINASE NEKL-3"/>
    <property type="match status" value="1"/>
</dbReference>
<feature type="transmembrane region" description="Helical" evidence="5">
    <location>
        <begin position="496"/>
        <end position="516"/>
    </location>
</feature>
<dbReference type="KEGG" id="uam:UABAM_04656"/>
<dbReference type="Gene3D" id="1.10.510.10">
    <property type="entry name" value="Transferase(Phosphotransferase) domain 1"/>
    <property type="match status" value="1"/>
</dbReference>
<evidence type="ECO:0000256" key="3">
    <source>
        <dbReference type="ARBA" id="ARBA00022777"/>
    </source>
</evidence>
<name>A0A5S9ISC5_UABAM</name>
<feature type="transmembrane region" description="Helical" evidence="5">
    <location>
        <begin position="528"/>
        <end position="546"/>
    </location>
</feature>
<dbReference type="EMBL" id="AP019860">
    <property type="protein sequence ID" value="BBM86270.1"/>
    <property type="molecule type" value="Genomic_DNA"/>
</dbReference>
<dbReference type="GO" id="GO:0004674">
    <property type="term" value="F:protein serine/threonine kinase activity"/>
    <property type="evidence" value="ECO:0007669"/>
    <property type="project" value="TreeGrafter"/>
</dbReference>
<dbReference type="OrthoDB" id="279610at2"/>
<dbReference type="SUPFAM" id="SSF56112">
    <property type="entry name" value="Protein kinase-like (PK-like)"/>
    <property type="match status" value="1"/>
</dbReference>
<dbReference type="GO" id="GO:0005524">
    <property type="term" value="F:ATP binding"/>
    <property type="evidence" value="ECO:0007669"/>
    <property type="project" value="UniProtKB-KW"/>
</dbReference>
<dbReference type="CDD" id="cd14014">
    <property type="entry name" value="STKc_PknB_like"/>
    <property type="match status" value="1"/>
</dbReference>
<proteinExistence type="predicted"/>
<dbReference type="PROSITE" id="PS00108">
    <property type="entry name" value="PROTEIN_KINASE_ST"/>
    <property type="match status" value="1"/>
</dbReference>
<dbReference type="AlphaFoldDB" id="A0A5S9ISC5"/>
<keyword evidence="4" id="KW-0067">ATP-binding</keyword>
<evidence type="ECO:0000256" key="5">
    <source>
        <dbReference type="SAM" id="Phobius"/>
    </source>
</evidence>
<dbReference type="RefSeq" id="WP_151970336.1">
    <property type="nucleotide sequence ID" value="NZ_AP019860.1"/>
</dbReference>
<evidence type="ECO:0000256" key="4">
    <source>
        <dbReference type="ARBA" id="ARBA00022840"/>
    </source>
</evidence>
<keyword evidence="5" id="KW-0472">Membrane</keyword>
<dbReference type="Gene3D" id="3.30.200.20">
    <property type="entry name" value="Phosphorylase Kinase, domain 1"/>
    <property type="match status" value="1"/>
</dbReference>
<sequence>MQEDKNVTFSHDKTLANKEANETFTHEKTLANKEANETFTHEKTLANIETSETFTCEKTVDLKKIEQTFSEEKTDVGENNQSVDITETIRANHENDDYEILDEIARGGMGIVFRGKQHSLQREVAIKKMMDNDKNKRNSFVFESLVTAFLDHPNIVPVYELRQSSQQVMLAMKLVGGVPWSSLLHPKTAEDRKLAANYDIQDHINILFSVMNAVDFAHSKKIVHCDLKPSNVMIGTFGEVLVMDWGIAVDIDDDRENSPKAIHRLHIKHPMGTPSYMPIELARGQGRDIGPWTDVYLLGGILYEILTRKVPNSGESILQILAKLTEELQLKFAEDVPTEIQEICVRALQKNKDQRYQEIREFKKDIEDFLKHKASIDISNSAHESLMTSLRKIEELQKNRKKIDGYELIYNDLSSAIANFQQSLKSWAGNTEAIEGEYLARLSYLKYALSNQDIAIAKSQLPALRKFTTAENAIDIHNIERHIQEKDDEKKSIAYIWSRFVYSFSIYGILFCLNFLVELSSYSKNQRLINAFLFVCAITALLSLRFTGKQIFLLVGKLLSFIFMVVASVFLLLSLLGLIVILAERLSPIFFP</sequence>
<dbReference type="Proteomes" id="UP000326354">
    <property type="component" value="Chromosome"/>
</dbReference>
<evidence type="ECO:0000313" key="8">
    <source>
        <dbReference type="Proteomes" id="UP000326354"/>
    </source>
</evidence>
<keyword evidence="1" id="KW-0808">Transferase</keyword>
<organism evidence="7 8">
    <name type="scientific">Uabimicrobium amorphum</name>
    <dbReference type="NCBI Taxonomy" id="2596890"/>
    <lineage>
        <taxon>Bacteria</taxon>
        <taxon>Pseudomonadati</taxon>
        <taxon>Planctomycetota</taxon>
        <taxon>Candidatus Uabimicrobiia</taxon>
        <taxon>Candidatus Uabimicrobiales</taxon>
        <taxon>Candidatus Uabimicrobiaceae</taxon>
        <taxon>Candidatus Uabimicrobium</taxon>
    </lineage>
</organism>
<dbReference type="PANTHER" id="PTHR43289">
    <property type="entry name" value="MITOGEN-ACTIVATED PROTEIN KINASE KINASE KINASE 20-RELATED"/>
    <property type="match status" value="1"/>
</dbReference>
<keyword evidence="2" id="KW-0547">Nucleotide-binding</keyword>
<keyword evidence="3 7" id="KW-0418">Kinase</keyword>
<dbReference type="PROSITE" id="PS50011">
    <property type="entry name" value="PROTEIN_KINASE_DOM"/>
    <property type="match status" value="1"/>
</dbReference>
<keyword evidence="8" id="KW-1185">Reference proteome</keyword>
<dbReference type="InterPro" id="IPR008271">
    <property type="entry name" value="Ser/Thr_kinase_AS"/>
</dbReference>
<protein>
    <submittedName>
        <fullName evidence="7">Protein kinase</fullName>
    </submittedName>
</protein>